<feature type="region of interest" description="Disordered" evidence="1">
    <location>
        <begin position="226"/>
        <end position="251"/>
    </location>
</feature>
<dbReference type="EMBL" id="JABBWM010000279">
    <property type="protein sequence ID" value="KAG2083329.1"/>
    <property type="molecule type" value="Genomic_DNA"/>
</dbReference>
<feature type="region of interest" description="Disordered" evidence="1">
    <location>
        <begin position="565"/>
        <end position="585"/>
    </location>
</feature>
<evidence type="ECO:0000313" key="3">
    <source>
        <dbReference type="Proteomes" id="UP000823399"/>
    </source>
</evidence>
<sequence>MKWMDGGRATEPRIHAPMRDQSTNYSYMRRSFPVQLARVPFPRFTMYMRARFPALERPIAPAIRKHPSTVHQVPYVLSSLKQTRSYPLLFPHTRARIPALRAFSHLIQSEALFMPRCIVEPSTGRAVFGRDVSLYNALAQIVMDHNGLEMMKVSDTPNCGANDISPLILDSDTHLPEITLHAGLTTCAIITTEKLDVTQDIPRKDKNHMNINFSNVSADLMDTEAVNNGNSANNNGNLSVGTPREGKRKKEDSVAFSDIKIVVVFAVPLATFSMMMNENNAPRKKCWEWLRPSHSDPHLDITPPTLKPNYGQSSNSGIVQCVDIYTHIEHLDPKVQTNFRNAITSQFCQASIRYIQQGDGVSQATFQSYILYLMWDRCFTMVHVTMLMSFFNSFTHTHTHTHNNWIFGVSNTSTLAPLLIIGDLLKYAKQIFKAQNPARGEGKGEGKMLCGGQLVAAGVAVELANGVVSGLVETFAFNADRQICCVYWTKICFFKDCVRKFRRSERISAFTCGLGSTLICSLFVNGAMFLGFDIDSPLAQSSRCKLLDKLMIGQTRPKPLGCWATKPRLRSSSPPHGQMQDDDND</sequence>
<dbReference type="GeneID" id="64696916"/>
<evidence type="ECO:0000256" key="1">
    <source>
        <dbReference type="SAM" id="MobiDB-lite"/>
    </source>
</evidence>
<dbReference type="RefSeq" id="XP_041284400.1">
    <property type="nucleotide sequence ID" value="XM_041434657.1"/>
</dbReference>
<evidence type="ECO:0000313" key="2">
    <source>
        <dbReference type="EMBL" id="KAG2083329.1"/>
    </source>
</evidence>
<gene>
    <name evidence="2" type="ORF">F5147DRAFT_660197</name>
</gene>
<comment type="caution">
    <text evidence="2">The sequence shown here is derived from an EMBL/GenBank/DDBJ whole genome shotgun (WGS) entry which is preliminary data.</text>
</comment>
<proteinExistence type="predicted"/>
<dbReference type="AlphaFoldDB" id="A0A9P7ERL1"/>
<dbReference type="Proteomes" id="UP000823399">
    <property type="component" value="Unassembled WGS sequence"/>
</dbReference>
<protein>
    <submittedName>
        <fullName evidence="2">Uncharacterized protein</fullName>
    </submittedName>
</protein>
<accession>A0A9P7ERL1</accession>
<keyword evidence="3" id="KW-1185">Reference proteome</keyword>
<feature type="compositionally biased region" description="Low complexity" evidence="1">
    <location>
        <begin position="226"/>
        <end position="240"/>
    </location>
</feature>
<reference evidence="2" key="1">
    <citation type="journal article" date="2020" name="New Phytol.">
        <title>Comparative genomics reveals dynamic genome evolution in host specialist ectomycorrhizal fungi.</title>
        <authorList>
            <person name="Lofgren L.A."/>
            <person name="Nguyen N.H."/>
            <person name="Vilgalys R."/>
            <person name="Ruytinx J."/>
            <person name="Liao H.L."/>
            <person name="Branco S."/>
            <person name="Kuo A."/>
            <person name="LaButti K."/>
            <person name="Lipzen A."/>
            <person name="Andreopoulos W."/>
            <person name="Pangilinan J."/>
            <person name="Riley R."/>
            <person name="Hundley H."/>
            <person name="Na H."/>
            <person name="Barry K."/>
            <person name="Grigoriev I.V."/>
            <person name="Stajich J.E."/>
            <person name="Kennedy P.G."/>
        </authorList>
    </citation>
    <scope>NUCLEOTIDE SEQUENCE</scope>
    <source>
        <strain evidence="2">FC423</strain>
    </source>
</reference>
<organism evidence="2 3">
    <name type="scientific">Suillus discolor</name>
    <dbReference type="NCBI Taxonomy" id="1912936"/>
    <lineage>
        <taxon>Eukaryota</taxon>
        <taxon>Fungi</taxon>
        <taxon>Dikarya</taxon>
        <taxon>Basidiomycota</taxon>
        <taxon>Agaricomycotina</taxon>
        <taxon>Agaricomycetes</taxon>
        <taxon>Agaricomycetidae</taxon>
        <taxon>Boletales</taxon>
        <taxon>Suillineae</taxon>
        <taxon>Suillaceae</taxon>
        <taxon>Suillus</taxon>
    </lineage>
</organism>
<name>A0A9P7ERL1_9AGAM</name>